<name>A0A168JFN3_MUCCL</name>
<dbReference type="InterPro" id="IPR000182">
    <property type="entry name" value="GNAT_dom"/>
</dbReference>
<protein>
    <recommendedName>
        <fullName evidence="3">N-acetyltransferase domain-containing protein</fullName>
    </recommendedName>
</protein>
<dbReference type="PANTHER" id="PTHR43072">
    <property type="entry name" value="N-ACETYLTRANSFERASE"/>
    <property type="match status" value="1"/>
</dbReference>
<dbReference type="Gene3D" id="3.40.630.30">
    <property type="match status" value="1"/>
</dbReference>
<dbReference type="GO" id="GO:0016747">
    <property type="term" value="F:acyltransferase activity, transferring groups other than amino-acyl groups"/>
    <property type="evidence" value="ECO:0007669"/>
    <property type="project" value="InterPro"/>
</dbReference>
<evidence type="ECO:0000313" key="4">
    <source>
        <dbReference type="EMBL" id="OAD01123.1"/>
    </source>
</evidence>
<dbReference type="STRING" id="747725.A0A168JFN3"/>
<evidence type="ECO:0000313" key="5">
    <source>
        <dbReference type="Proteomes" id="UP000077051"/>
    </source>
</evidence>
<dbReference type="InterPro" id="IPR016181">
    <property type="entry name" value="Acyl_CoA_acyltransferase"/>
</dbReference>
<dbReference type="Pfam" id="PF13420">
    <property type="entry name" value="Acetyltransf_4"/>
    <property type="match status" value="1"/>
</dbReference>
<gene>
    <name evidence="4" type="ORF">MUCCIDRAFT_156720</name>
</gene>
<keyword evidence="1" id="KW-0808">Transferase</keyword>
<dbReference type="PROSITE" id="PS51186">
    <property type="entry name" value="GNAT"/>
    <property type="match status" value="1"/>
</dbReference>
<feature type="domain" description="N-acetyltransferase" evidence="3">
    <location>
        <begin position="8"/>
        <end position="168"/>
    </location>
</feature>
<evidence type="ECO:0000256" key="2">
    <source>
        <dbReference type="ARBA" id="ARBA00023315"/>
    </source>
</evidence>
<sequence>MGNPLELYTIRAAVESDVPQILEIYNERIVNSTCLFMYDQVSLDNRLTWFMETKAKGYPIIVAAEKDTNKAIAYANYGGFRPHTAFVLTTEISLYIHQNHQRRGLGALMLKEMMRIAEEMSFRNIMAGITAENEGSVILFSKFGFKQVGHLHDVGYKFGRYLDVVFLEYVTNAQVPEGQVIPSFKSFDWKNYVYGGQQ</sequence>
<dbReference type="EMBL" id="AMYB01000006">
    <property type="protein sequence ID" value="OAD01123.1"/>
    <property type="molecule type" value="Genomic_DNA"/>
</dbReference>
<keyword evidence="2" id="KW-0012">Acyltransferase</keyword>
<dbReference type="AlphaFoldDB" id="A0A168JFN3"/>
<dbReference type="CDD" id="cd04301">
    <property type="entry name" value="NAT_SF"/>
    <property type="match status" value="1"/>
</dbReference>
<comment type="caution">
    <text evidence="4">The sequence shown here is derived from an EMBL/GenBank/DDBJ whole genome shotgun (WGS) entry which is preliminary data.</text>
</comment>
<dbReference type="SUPFAM" id="SSF55729">
    <property type="entry name" value="Acyl-CoA N-acyltransferases (Nat)"/>
    <property type="match status" value="1"/>
</dbReference>
<evidence type="ECO:0000259" key="3">
    <source>
        <dbReference type="PROSITE" id="PS51186"/>
    </source>
</evidence>
<dbReference type="OrthoDB" id="2129362at2759"/>
<dbReference type="PANTHER" id="PTHR43072:SF23">
    <property type="entry name" value="UPF0039 PROTEIN C11D3.02C"/>
    <property type="match status" value="1"/>
</dbReference>
<accession>A0A168JFN3</accession>
<keyword evidence="5" id="KW-1185">Reference proteome</keyword>
<reference evidence="4 5" key="1">
    <citation type="submission" date="2015-06" db="EMBL/GenBank/DDBJ databases">
        <title>Expansion of signal transduction pathways in fungi by whole-genome duplication.</title>
        <authorList>
            <consortium name="DOE Joint Genome Institute"/>
            <person name="Corrochano L.M."/>
            <person name="Kuo A."/>
            <person name="Marcet-Houben M."/>
            <person name="Polaino S."/>
            <person name="Salamov A."/>
            <person name="Villalobos J.M."/>
            <person name="Alvarez M.I."/>
            <person name="Avalos J."/>
            <person name="Benito E.P."/>
            <person name="Benoit I."/>
            <person name="Burger G."/>
            <person name="Camino L.P."/>
            <person name="Canovas D."/>
            <person name="Cerda-Olmedo E."/>
            <person name="Cheng J.-F."/>
            <person name="Dominguez A."/>
            <person name="Elias M."/>
            <person name="Eslava A.P."/>
            <person name="Glaser F."/>
            <person name="Grimwood J."/>
            <person name="Gutierrez G."/>
            <person name="Heitman J."/>
            <person name="Henrissat B."/>
            <person name="Iturriaga E.A."/>
            <person name="Lang B.F."/>
            <person name="Lavin J.L."/>
            <person name="Lee S."/>
            <person name="Li W."/>
            <person name="Lindquist E."/>
            <person name="Lopez-Garcia S."/>
            <person name="Luque E.M."/>
            <person name="Marcos A.T."/>
            <person name="Martin J."/>
            <person name="Mccluskey K."/>
            <person name="Medina H.R."/>
            <person name="Miralles-Duran A."/>
            <person name="Miyazaki A."/>
            <person name="Munoz-Torres E."/>
            <person name="Oguiza J.A."/>
            <person name="Ohm R."/>
            <person name="Olmedo M."/>
            <person name="Orejas M."/>
            <person name="Ortiz-Castellanos L."/>
            <person name="Pisabarro A.G."/>
            <person name="Rodriguez-Romero J."/>
            <person name="Ruiz-Herrera J."/>
            <person name="Ruiz-Vazquez R."/>
            <person name="Sanz C."/>
            <person name="Schackwitz W."/>
            <person name="Schmutz J."/>
            <person name="Shahriari M."/>
            <person name="Shelest E."/>
            <person name="Silva-Franco F."/>
            <person name="Soanes D."/>
            <person name="Syed K."/>
            <person name="Tagua V.G."/>
            <person name="Talbot N.J."/>
            <person name="Thon M."/>
            <person name="De Vries R.P."/>
            <person name="Wiebenga A."/>
            <person name="Yadav J.S."/>
            <person name="Braun E.L."/>
            <person name="Baker S."/>
            <person name="Garre V."/>
            <person name="Horwitz B."/>
            <person name="Torres-Martinez S."/>
            <person name="Idnurm A."/>
            <person name="Herrera-Estrella A."/>
            <person name="Gabaldon T."/>
            <person name="Grigoriev I.V."/>
        </authorList>
    </citation>
    <scope>NUCLEOTIDE SEQUENCE [LARGE SCALE GENOMIC DNA]</scope>
    <source>
        <strain evidence="4 5">CBS 277.49</strain>
    </source>
</reference>
<dbReference type="VEuPathDB" id="FungiDB:MUCCIDRAFT_156720"/>
<dbReference type="Proteomes" id="UP000077051">
    <property type="component" value="Unassembled WGS sequence"/>
</dbReference>
<proteinExistence type="predicted"/>
<evidence type="ECO:0000256" key="1">
    <source>
        <dbReference type="ARBA" id="ARBA00022679"/>
    </source>
</evidence>
<organism evidence="4 5">
    <name type="scientific">Mucor lusitanicus CBS 277.49</name>
    <dbReference type="NCBI Taxonomy" id="747725"/>
    <lineage>
        <taxon>Eukaryota</taxon>
        <taxon>Fungi</taxon>
        <taxon>Fungi incertae sedis</taxon>
        <taxon>Mucoromycota</taxon>
        <taxon>Mucoromycotina</taxon>
        <taxon>Mucoromycetes</taxon>
        <taxon>Mucorales</taxon>
        <taxon>Mucorineae</taxon>
        <taxon>Mucoraceae</taxon>
        <taxon>Mucor</taxon>
    </lineage>
</organism>